<organism evidence="2 3">
    <name type="scientific">Nezara viridula</name>
    <name type="common">Southern green stink bug</name>
    <name type="synonym">Cimex viridulus</name>
    <dbReference type="NCBI Taxonomy" id="85310"/>
    <lineage>
        <taxon>Eukaryota</taxon>
        <taxon>Metazoa</taxon>
        <taxon>Ecdysozoa</taxon>
        <taxon>Arthropoda</taxon>
        <taxon>Hexapoda</taxon>
        <taxon>Insecta</taxon>
        <taxon>Pterygota</taxon>
        <taxon>Neoptera</taxon>
        <taxon>Paraneoptera</taxon>
        <taxon>Hemiptera</taxon>
        <taxon>Heteroptera</taxon>
        <taxon>Panheteroptera</taxon>
        <taxon>Pentatomomorpha</taxon>
        <taxon>Pentatomoidea</taxon>
        <taxon>Pentatomidae</taxon>
        <taxon>Pentatominae</taxon>
        <taxon>Nezara</taxon>
    </lineage>
</organism>
<dbReference type="OrthoDB" id="6628560at2759"/>
<reference evidence="2" key="1">
    <citation type="submission" date="2022-01" db="EMBL/GenBank/DDBJ databases">
        <authorList>
            <person name="King R."/>
        </authorList>
    </citation>
    <scope>NUCLEOTIDE SEQUENCE</scope>
</reference>
<sequence length="400" mass="47202">MVLDSGGTSLYIISGAQNDPSQKDIINEEAKKEMMEIIKAGQDRWKMSFNWKTEESTLKKYEEKVIEDFGQAFEEIGEDGLEQVEAVMEDHAKSANMHRVRELIHTMKKKYKLEAPSIIKLFDTQNEKFLKTLNLTEKIFKTEWDRFLEYQAKKDWMQKIIKEEHLLNLEDDVRKVDSEEMEYKRRMARLMDKIEKKRELCKAALQLASGKLSGGKESRKLVEKLSDDALQLKENLMKIIAAFHKGLKELRSKRKKKTRNKKYRGFIDEQCDICQKNEEVWEEERLRTTQLSEHMTAEDARDFHTRMVRSGGMRGLVDQLKIIIDDDLPSNIALPKFFAATIHPEKADTIYKEIVNYNCMRSLRKELSKIDRHTVKIRRQSIFEDNEQYLPRYCPFCGRN</sequence>
<feature type="coiled-coil region" evidence="1">
    <location>
        <begin position="166"/>
        <end position="242"/>
    </location>
</feature>
<evidence type="ECO:0000313" key="2">
    <source>
        <dbReference type="EMBL" id="CAH1404276.1"/>
    </source>
</evidence>
<dbReference type="EMBL" id="OV725082">
    <property type="protein sequence ID" value="CAH1404276.1"/>
    <property type="molecule type" value="Genomic_DNA"/>
</dbReference>
<name>A0A9P0MUT8_NEZVI</name>
<protein>
    <submittedName>
        <fullName evidence="2">Uncharacterized protein</fullName>
    </submittedName>
</protein>
<evidence type="ECO:0000313" key="3">
    <source>
        <dbReference type="Proteomes" id="UP001152798"/>
    </source>
</evidence>
<keyword evidence="3" id="KW-1185">Reference proteome</keyword>
<dbReference type="AlphaFoldDB" id="A0A9P0MUT8"/>
<gene>
    <name evidence="2" type="ORF">NEZAVI_LOCUS12714</name>
</gene>
<proteinExistence type="predicted"/>
<keyword evidence="1" id="KW-0175">Coiled coil</keyword>
<accession>A0A9P0MUT8</accession>
<dbReference type="Proteomes" id="UP001152798">
    <property type="component" value="Chromosome 6"/>
</dbReference>
<evidence type="ECO:0000256" key="1">
    <source>
        <dbReference type="SAM" id="Coils"/>
    </source>
</evidence>